<evidence type="ECO:0000256" key="1">
    <source>
        <dbReference type="SAM" id="Phobius"/>
    </source>
</evidence>
<feature type="transmembrane region" description="Helical" evidence="1">
    <location>
        <begin position="153"/>
        <end position="171"/>
    </location>
</feature>
<keyword evidence="1" id="KW-0472">Membrane</keyword>
<accession>A0A918SBH3</accession>
<gene>
    <name evidence="2" type="ORF">GCM10007103_14760</name>
</gene>
<keyword evidence="1" id="KW-0812">Transmembrane</keyword>
<evidence type="ECO:0000313" key="3">
    <source>
        <dbReference type="Proteomes" id="UP000610456"/>
    </source>
</evidence>
<proteinExistence type="predicted"/>
<comment type="caution">
    <text evidence="2">The sequence shown here is derived from an EMBL/GenBank/DDBJ whole genome shotgun (WGS) entry which is preliminary data.</text>
</comment>
<organism evidence="2 3">
    <name type="scientific">Salinimicrobium marinum</name>
    <dbReference type="NCBI Taxonomy" id="680283"/>
    <lineage>
        <taxon>Bacteria</taxon>
        <taxon>Pseudomonadati</taxon>
        <taxon>Bacteroidota</taxon>
        <taxon>Flavobacteriia</taxon>
        <taxon>Flavobacteriales</taxon>
        <taxon>Flavobacteriaceae</taxon>
        <taxon>Salinimicrobium</taxon>
    </lineage>
</organism>
<feature type="transmembrane region" description="Helical" evidence="1">
    <location>
        <begin position="79"/>
        <end position="97"/>
    </location>
</feature>
<sequence>MAGVYALAGAYIAYRFYYQNFDTDSLSAGQYTIVTGNVLDLVFLGVAVLVLAIGTAIILSQRKSTKKGERLWNAAARRLITNMAISLITGGVFILILLSKGLFVFAAPASLIFYGLALLNASKFTFEELRSLGIIQVVMGLIAAIFVNHALLFWALGFGVMHIIYGIYMHLKYEK</sequence>
<protein>
    <submittedName>
        <fullName evidence="2">Uncharacterized protein</fullName>
    </submittedName>
</protein>
<reference evidence="2" key="2">
    <citation type="submission" date="2020-09" db="EMBL/GenBank/DDBJ databases">
        <authorList>
            <person name="Sun Q."/>
            <person name="Kim S."/>
        </authorList>
    </citation>
    <scope>NUCLEOTIDE SEQUENCE</scope>
    <source>
        <strain evidence="2">KCTC 12719</strain>
    </source>
</reference>
<feature type="transmembrane region" description="Helical" evidence="1">
    <location>
        <begin position="129"/>
        <end position="147"/>
    </location>
</feature>
<dbReference type="Proteomes" id="UP000610456">
    <property type="component" value="Unassembled WGS sequence"/>
</dbReference>
<keyword evidence="1" id="KW-1133">Transmembrane helix</keyword>
<keyword evidence="3" id="KW-1185">Reference proteome</keyword>
<reference evidence="2" key="1">
    <citation type="journal article" date="2014" name="Int. J. Syst. Evol. Microbiol.">
        <title>Complete genome sequence of Corynebacterium casei LMG S-19264T (=DSM 44701T), isolated from a smear-ripened cheese.</title>
        <authorList>
            <consortium name="US DOE Joint Genome Institute (JGI-PGF)"/>
            <person name="Walter F."/>
            <person name="Albersmeier A."/>
            <person name="Kalinowski J."/>
            <person name="Ruckert C."/>
        </authorList>
    </citation>
    <scope>NUCLEOTIDE SEQUENCE</scope>
    <source>
        <strain evidence="2">KCTC 12719</strain>
    </source>
</reference>
<dbReference type="EMBL" id="BMXB01000004">
    <property type="protein sequence ID" value="GHA34387.1"/>
    <property type="molecule type" value="Genomic_DNA"/>
</dbReference>
<feature type="transmembrane region" description="Helical" evidence="1">
    <location>
        <begin position="103"/>
        <end position="122"/>
    </location>
</feature>
<name>A0A918SBH3_9FLAO</name>
<evidence type="ECO:0000313" key="2">
    <source>
        <dbReference type="EMBL" id="GHA34387.1"/>
    </source>
</evidence>
<dbReference type="AlphaFoldDB" id="A0A918SBH3"/>
<feature type="transmembrane region" description="Helical" evidence="1">
    <location>
        <begin position="41"/>
        <end position="59"/>
    </location>
</feature>